<evidence type="ECO:0000256" key="2">
    <source>
        <dbReference type="ARBA" id="ARBA00022692"/>
    </source>
</evidence>
<feature type="transmembrane region" description="Helical" evidence="6">
    <location>
        <begin position="348"/>
        <end position="369"/>
    </location>
</feature>
<feature type="transmembrane region" description="Helical" evidence="6">
    <location>
        <begin position="73"/>
        <end position="93"/>
    </location>
</feature>
<gene>
    <name evidence="8" type="ORF">A1O3_10281</name>
</gene>
<feature type="transmembrane region" description="Helical" evidence="6">
    <location>
        <begin position="113"/>
        <end position="132"/>
    </location>
</feature>
<name>W9XA63_9EURO</name>
<dbReference type="Gene3D" id="1.20.1250.20">
    <property type="entry name" value="MFS general substrate transporter like domains"/>
    <property type="match status" value="1"/>
</dbReference>
<reference evidence="8 9" key="1">
    <citation type="submission" date="2013-03" db="EMBL/GenBank/DDBJ databases">
        <title>The Genome Sequence of Capronia epimyces CBS 606.96.</title>
        <authorList>
            <consortium name="The Broad Institute Genomics Platform"/>
            <person name="Cuomo C."/>
            <person name="de Hoog S."/>
            <person name="Gorbushina A."/>
            <person name="Walker B."/>
            <person name="Young S.K."/>
            <person name="Zeng Q."/>
            <person name="Gargeya S."/>
            <person name="Fitzgerald M."/>
            <person name="Haas B."/>
            <person name="Abouelleil A."/>
            <person name="Allen A.W."/>
            <person name="Alvarado L."/>
            <person name="Arachchi H.M."/>
            <person name="Berlin A.M."/>
            <person name="Chapman S.B."/>
            <person name="Gainer-Dewar J."/>
            <person name="Goldberg J."/>
            <person name="Griggs A."/>
            <person name="Gujja S."/>
            <person name="Hansen M."/>
            <person name="Howarth C."/>
            <person name="Imamovic A."/>
            <person name="Ireland A."/>
            <person name="Larimer J."/>
            <person name="McCowan C."/>
            <person name="Murphy C."/>
            <person name="Pearson M."/>
            <person name="Poon T.W."/>
            <person name="Priest M."/>
            <person name="Roberts A."/>
            <person name="Saif S."/>
            <person name="Shea T."/>
            <person name="Sisk P."/>
            <person name="Sykes S."/>
            <person name="Wortman J."/>
            <person name="Nusbaum C."/>
            <person name="Birren B."/>
        </authorList>
    </citation>
    <scope>NUCLEOTIDE SEQUENCE [LARGE SCALE GENOMIC DNA]</scope>
    <source>
        <strain evidence="8 9">CBS 606.96</strain>
    </source>
</reference>
<dbReference type="InterPro" id="IPR020846">
    <property type="entry name" value="MFS_dom"/>
</dbReference>
<proteinExistence type="predicted"/>
<keyword evidence="9" id="KW-1185">Reference proteome</keyword>
<evidence type="ECO:0000313" key="8">
    <source>
        <dbReference type="EMBL" id="EXJ77123.1"/>
    </source>
</evidence>
<comment type="subcellular location">
    <subcellularLocation>
        <location evidence="1">Membrane</location>
        <topology evidence="1">Multi-pass membrane protein</topology>
    </subcellularLocation>
</comment>
<dbReference type="GO" id="GO:1990961">
    <property type="term" value="P:xenobiotic detoxification by transmembrane export across the plasma membrane"/>
    <property type="evidence" value="ECO:0007669"/>
    <property type="project" value="TreeGrafter"/>
</dbReference>
<dbReference type="AlphaFoldDB" id="W9XA63"/>
<dbReference type="EMBL" id="AMGY01000011">
    <property type="protein sequence ID" value="EXJ77123.1"/>
    <property type="molecule type" value="Genomic_DNA"/>
</dbReference>
<dbReference type="InterPro" id="IPR011701">
    <property type="entry name" value="MFS"/>
</dbReference>
<organism evidence="8 9">
    <name type="scientific">Capronia epimyces CBS 606.96</name>
    <dbReference type="NCBI Taxonomy" id="1182542"/>
    <lineage>
        <taxon>Eukaryota</taxon>
        <taxon>Fungi</taxon>
        <taxon>Dikarya</taxon>
        <taxon>Ascomycota</taxon>
        <taxon>Pezizomycotina</taxon>
        <taxon>Eurotiomycetes</taxon>
        <taxon>Chaetothyriomycetidae</taxon>
        <taxon>Chaetothyriales</taxon>
        <taxon>Herpotrichiellaceae</taxon>
        <taxon>Capronia</taxon>
    </lineage>
</organism>
<dbReference type="PANTHER" id="PTHR23502:SF23">
    <property type="entry name" value="FLUCONAZOLE RESISTANCE PROTEIN 1"/>
    <property type="match status" value="1"/>
</dbReference>
<feature type="transmembrane region" description="Helical" evidence="6">
    <location>
        <begin position="390"/>
        <end position="410"/>
    </location>
</feature>
<feature type="transmembrane region" description="Helical" evidence="6">
    <location>
        <begin position="422"/>
        <end position="440"/>
    </location>
</feature>
<feature type="transmembrane region" description="Helical" evidence="6">
    <location>
        <begin position="236"/>
        <end position="262"/>
    </location>
</feature>
<evidence type="ECO:0000256" key="6">
    <source>
        <dbReference type="SAM" id="Phobius"/>
    </source>
</evidence>
<dbReference type="Pfam" id="PF07690">
    <property type="entry name" value="MFS_1"/>
    <property type="match status" value="1"/>
</dbReference>
<dbReference type="PROSITE" id="PS50850">
    <property type="entry name" value="MFS"/>
    <property type="match status" value="1"/>
</dbReference>
<dbReference type="RefSeq" id="XP_007738561.1">
    <property type="nucleotide sequence ID" value="XM_007740371.1"/>
</dbReference>
<dbReference type="GO" id="GO:0015244">
    <property type="term" value="F:fluconazole transmembrane transporter activity"/>
    <property type="evidence" value="ECO:0007669"/>
    <property type="project" value="TreeGrafter"/>
</dbReference>
<feature type="transmembrane region" description="Helical" evidence="6">
    <location>
        <begin position="308"/>
        <end position="328"/>
    </location>
</feature>
<protein>
    <recommendedName>
        <fullName evidence="7">Major facilitator superfamily (MFS) profile domain-containing protein</fullName>
    </recommendedName>
</protein>
<accession>W9XA63</accession>
<feature type="transmembrane region" description="Helical" evidence="6">
    <location>
        <begin position="144"/>
        <end position="161"/>
    </location>
</feature>
<feature type="transmembrane region" description="Helical" evidence="6">
    <location>
        <begin position="482"/>
        <end position="504"/>
    </location>
</feature>
<dbReference type="STRING" id="1182542.W9XA63"/>
<evidence type="ECO:0000256" key="3">
    <source>
        <dbReference type="ARBA" id="ARBA00022989"/>
    </source>
</evidence>
<comment type="caution">
    <text evidence="8">The sequence shown here is derived from an EMBL/GenBank/DDBJ whole genome shotgun (WGS) entry which is preliminary data.</text>
</comment>
<evidence type="ECO:0000313" key="9">
    <source>
        <dbReference type="Proteomes" id="UP000019478"/>
    </source>
</evidence>
<evidence type="ECO:0000259" key="7">
    <source>
        <dbReference type="PROSITE" id="PS50850"/>
    </source>
</evidence>
<dbReference type="GeneID" id="19174361"/>
<dbReference type="OrthoDB" id="3357846at2759"/>
<keyword evidence="2 6" id="KW-0812">Transmembrane</keyword>
<dbReference type="PANTHER" id="PTHR23502">
    <property type="entry name" value="MAJOR FACILITATOR SUPERFAMILY"/>
    <property type="match status" value="1"/>
</dbReference>
<keyword evidence="3 6" id="KW-1133">Transmembrane helix</keyword>
<dbReference type="SUPFAM" id="SSF103473">
    <property type="entry name" value="MFS general substrate transporter"/>
    <property type="match status" value="1"/>
</dbReference>
<feature type="transmembrane region" description="Helical" evidence="6">
    <location>
        <begin position="447"/>
        <end position="470"/>
    </location>
</feature>
<evidence type="ECO:0000256" key="5">
    <source>
        <dbReference type="SAM" id="MobiDB-lite"/>
    </source>
</evidence>
<sequence length="517" mass="56877">MSQMLQHSSLSALIRVCVQRRYSPSPWHDPEKIPNLPSERQAVKGEEGPVTVVGWDGPNDIENPQNFSPIKKVFITAFICVFTWSIYVGSAIYTPSQPGIEEAFAVNHLDSTLGLALYVLAYGLGGLVFSPLSEVPLIGRNPPYAISGLLFVILCIPTSLVDNYAGLMVLRFLLGFMGSPCLATAGATLGDIWAPEHFPYAIGLWAATTSCGPALGPLLSSFAVDALGWRFSSWELLIISGSVYAVFMVFLPETAAPTILYYRAKRLRELTGDLGFKSQQETDQAHLTVGGRLRNSLIKPWEVNIKDWALLFMTLYMGLIYAILYSFFESLPLVYPVMYGFSPTSTSLIWLVTAPAVTIGFFFHCVWLSKRVQSKIQRGTFGELEGFLEMGVVGGILMPLSLFMFAWTARPSIHWMVPTTSIFLYMLSQYFITNSVFLYIPNIYPRYAASIFAANSVSRSALAFAAVLVGRPLFEGLGVNGGVSLLAGLTVICAGLITGLYWSWGKKLRARSRFATS</sequence>
<dbReference type="HOGENOM" id="CLU_008455_11_1_1"/>
<feature type="transmembrane region" description="Helical" evidence="6">
    <location>
        <begin position="167"/>
        <end position="190"/>
    </location>
</feature>
<evidence type="ECO:0000256" key="1">
    <source>
        <dbReference type="ARBA" id="ARBA00004141"/>
    </source>
</evidence>
<dbReference type="Proteomes" id="UP000019478">
    <property type="component" value="Unassembled WGS sequence"/>
</dbReference>
<feature type="transmembrane region" description="Helical" evidence="6">
    <location>
        <begin position="202"/>
        <end position="224"/>
    </location>
</feature>
<feature type="region of interest" description="Disordered" evidence="5">
    <location>
        <begin position="28"/>
        <end position="47"/>
    </location>
</feature>
<dbReference type="InterPro" id="IPR036259">
    <property type="entry name" value="MFS_trans_sf"/>
</dbReference>
<evidence type="ECO:0000256" key="4">
    <source>
        <dbReference type="ARBA" id="ARBA00023136"/>
    </source>
</evidence>
<dbReference type="GO" id="GO:0005886">
    <property type="term" value="C:plasma membrane"/>
    <property type="evidence" value="ECO:0007669"/>
    <property type="project" value="TreeGrafter"/>
</dbReference>
<dbReference type="eggNOG" id="KOG0255">
    <property type="taxonomic scope" value="Eukaryota"/>
</dbReference>
<keyword evidence="4 6" id="KW-0472">Membrane</keyword>
<feature type="domain" description="Major facilitator superfamily (MFS) profile" evidence="7">
    <location>
        <begin position="73"/>
        <end position="506"/>
    </location>
</feature>